<dbReference type="InterPro" id="IPR021109">
    <property type="entry name" value="Peptidase_aspartic_dom_sf"/>
</dbReference>
<dbReference type="InterPro" id="IPR041577">
    <property type="entry name" value="RT_RNaseH_2"/>
</dbReference>
<dbReference type="PANTHER" id="PTHR24559">
    <property type="entry name" value="TRANSPOSON TY3-I GAG-POL POLYPROTEIN"/>
    <property type="match status" value="1"/>
</dbReference>
<feature type="region of interest" description="Disordered" evidence="1">
    <location>
        <begin position="1"/>
        <end position="43"/>
    </location>
</feature>
<feature type="region of interest" description="Disordered" evidence="1">
    <location>
        <begin position="212"/>
        <end position="239"/>
    </location>
</feature>
<reference evidence="3" key="2">
    <citation type="submission" date="2022-01" db="EMBL/GenBank/DDBJ databases">
        <authorList>
            <person name="Yamashiro T."/>
            <person name="Shiraishi A."/>
            <person name="Satake H."/>
            <person name="Nakayama K."/>
        </authorList>
    </citation>
    <scope>NUCLEOTIDE SEQUENCE</scope>
</reference>
<gene>
    <name evidence="3" type="ORF">Tco_0820157</name>
</gene>
<sequence length="839" mass="94483">MLLNHEEGERVVKGGRVRGPRGGNDERVDKLNGQGNDHGLRANGGIEGVNGNVEGVNGGVGGAPDFLTIIVQLLQNLLPAMLAQVGNQGNVGNQNDNVVNENVQENVGNVLVNGNQVEEFCHSHEMQKLETELWNHTMVGAGHAAYTDRFHELARLVPHLVTLESRMIESYAYGLASQIRGIVAATEPKTIQKAMQISGALTDEAVRNRSIKKVEKKGNVREPSKDKNGRDDKKRTRTGNAFATIANPDCRGVPRNVNPVNARNPTVRECYECGSTDHGRGNQAGGREFMLGAEEARQDSNIVTAGEIDKVIKGCKLEIEGHVFDIDLKPFGNGSFDVIISMDWFSNHKAKIIFHEKVVRIPLPDGKVLRVLGERPKEKARLLMIAKASDKKQEEIVVVRDFLKELSGQLKELQDEGFIRPSSSPRGALVLFVKKNDGSFRMCINFKELNKLTVKNRYPLPRIDGLFDQLQGSQFFSKIDLRSGYHKLRVHEDDIPKTTFRTRYGHFEFTIMPFGLTNAPAVFMDLMNRVCRPYLDKFVIVFINDILIYSKTREEHVEHLRLVLELLKKEKLYDKFSKCEFWLREVQFLGHVINGNGIHVDPIKIEAVKNWKAPRTPTEVRSFLKLAGYYRRFIERFSKIANSLTILTQKCKTFDWGEKQELAFQTLKDKLCNVPVLALPDGPEDFVVYCDVSGIGLGCVLMQRDKIELFSDYDCEIRYHPGKANVVVDALSRKERVKPKRVRAMNMTLQSSIKDRILAAQKEASDESAGLQKGLDEMIVTNNCFEMTAVLVAEITVESHPYLISVLRMQLSLSLSRALVYDVTILQLRPPIRETQTPV</sequence>
<dbReference type="PANTHER" id="PTHR24559:SF444">
    <property type="entry name" value="REVERSE TRANSCRIPTASE DOMAIN-CONTAINING PROTEIN"/>
    <property type="match status" value="1"/>
</dbReference>
<dbReference type="InterPro" id="IPR000477">
    <property type="entry name" value="RT_dom"/>
</dbReference>
<dbReference type="InterPro" id="IPR053134">
    <property type="entry name" value="RNA-dir_DNA_polymerase"/>
</dbReference>
<evidence type="ECO:0000256" key="1">
    <source>
        <dbReference type="SAM" id="MobiDB-lite"/>
    </source>
</evidence>
<proteinExistence type="predicted"/>
<dbReference type="InterPro" id="IPR043502">
    <property type="entry name" value="DNA/RNA_pol_sf"/>
</dbReference>
<dbReference type="Proteomes" id="UP001151760">
    <property type="component" value="Unassembled WGS sequence"/>
</dbReference>
<dbReference type="Pfam" id="PF17919">
    <property type="entry name" value="RT_RNaseH_2"/>
    <property type="match status" value="1"/>
</dbReference>
<keyword evidence="4" id="KW-1185">Reference proteome</keyword>
<comment type="caution">
    <text evidence="3">The sequence shown here is derived from an EMBL/GenBank/DDBJ whole genome shotgun (WGS) entry which is preliminary data.</text>
</comment>
<dbReference type="InterPro" id="IPR043128">
    <property type="entry name" value="Rev_trsase/Diguanyl_cyclase"/>
</dbReference>
<feature type="domain" description="Reverse transcriptase" evidence="2">
    <location>
        <begin position="413"/>
        <end position="593"/>
    </location>
</feature>
<dbReference type="PROSITE" id="PS50878">
    <property type="entry name" value="RT_POL"/>
    <property type="match status" value="1"/>
</dbReference>
<keyword evidence="3" id="KW-0808">Transferase</keyword>
<accession>A0ABQ5A9L4</accession>
<evidence type="ECO:0000313" key="4">
    <source>
        <dbReference type="Proteomes" id="UP001151760"/>
    </source>
</evidence>
<dbReference type="CDD" id="cd01647">
    <property type="entry name" value="RT_LTR"/>
    <property type="match status" value="1"/>
</dbReference>
<dbReference type="EMBL" id="BQNB010012085">
    <property type="protein sequence ID" value="GJS98987.1"/>
    <property type="molecule type" value="Genomic_DNA"/>
</dbReference>
<dbReference type="SUPFAM" id="SSF56672">
    <property type="entry name" value="DNA/RNA polymerases"/>
    <property type="match status" value="1"/>
</dbReference>
<dbReference type="Pfam" id="PF08284">
    <property type="entry name" value="RVP_2"/>
    <property type="match status" value="1"/>
</dbReference>
<dbReference type="Gene3D" id="3.30.70.270">
    <property type="match status" value="2"/>
</dbReference>
<protein>
    <submittedName>
        <fullName evidence="3">Reverse transcriptase domain-containing protein</fullName>
    </submittedName>
</protein>
<reference evidence="3" key="1">
    <citation type="journal article" date="2022" name="Int. J. Mol. Sci.">
        <title>Draft Genome of Tanacetum Coccineum: Genomic Comparison of Closely Related Tanacetum-Family Plants.</title>
        <authorList>
            <person name="Yamashiro T."/>
            <person name="Shiraishi A."/>
            <person name="Nakayama K."/>
            <person name="Satake H."/>
        </authorList>
    </citation>
    <scope>NUCLEOTIDE SEQUENCE</scope>
</reference>
<dbReference type="GO" id="GO:0003964">
    <property type="term" value="F:RNA-directed DNA polymerase activity"/>
    <property type="evidence" value="ECO:0007669"/>
    <property type="project" value="UniProtKB-KW"/>
</dbReference>
<evidence type="ECO:0000313" key="3">
    <source>
        <dbReference type="EMBL" id="GJS98987.1"/>
    </source>
</evidence>
<feature type="compositionally biased region" description="Basic and acidic residues" evidence="1">
    <location>
        <begin position="212"/>
        <end position="234"/>
    </location>
</feature>
<organism evidence="3 4">
    <name type="scientific">Tanacetum coccineum</name>
    <dbReference type="NCBI Taxonomy" id="301880"/>
    <lineage>
        <taxon>Eukaryota</taxon>
        <taxon>Viridiplantae</taxon>
        <taxon>Streptophyta</taxon>
        <taxon>Embryophyta</taxon>
        <taxon>Tracheophyta</taxon>
        <taxon>Spermatophyta</taxon>
        <taxon>Magnoliopsida</taxon>
        <taxon>eudicotyledons</taxon>
        <taxon>Gunneridae</taxon>
        <taxon>Pentapetalae</taxon>
        <taxon>asterids</taxon>
        <taxon>campanulids</taxon>
        <taxon>Asterales</taxon>
        <taxon>Asteraceae</taxon>
        <taxon>Asteroideae</taxon>
        <taxon>Anthemideae</taxon>
        <taxon>Anthemidinae</taxon>
        <taxon>Tanacetum</taxon>
    </lineage>
</organism>
<name>A0ABQ5A9L4_9ASTR</name>
<evidence type="ECO:0000259" key="2">
    <source>
        <dbReference type="PROSITE" id="PS50878"/>
    </source>
</evidence>
<feature type="compositionally biased region" description="Basic and acidic residues" evidence="1">
    <location>
        <begin position="1"/>
        <end position="12"/>
    </location>
</feature>
<dbReference type="Gene3D" id="3.10.10.10">
    <property type="entry name" value="HIV Type 1 Reverse Transcriptase, subunit A, domain 1"/>
    <property type="match status" value="1"/>
</dbReference>
<keyword evidence="3" id="KW-0548">Nucleotidyltransferase</keyword>
<dbReference type="Pfam" id="PF00078">
    <property type="entry name" value="RVT_1"/>
    <property type="match status" value="1"/>
</dbReference>
<keyword evidence="3" id="KW-0695">RNA-directed DNA polymerase</keyword>
<dbReference type="Gene3D" id="2.40.70.10">
    <property type="entry name" value="Acid Proteases"/>
    <property type="match status" value="1"/>
</dbReference>